<dbReference type="Gene3D" id="3.40.50.11930">
    <property type="match status" value="1"/>
</dbReference>
<dbReference type="Gene3D" id="3.40.50.2000">
    <property type="entry name" value="Glycogen Phosphorylase B"/>
    <property type="match status" value="1"/>
</dbReference>
<dbReference type="GO" id="GO:0016757">
    <property type="term" value="F:glycosyltransferase activity"/>
    <property type="evidence" value="ECO:0007669"/>
    <property type="project" value="InterPro"/>
</dbReference>
<dbReference type="EMBL" id="MN739547">
    <property type="protein sequence ID" value="QHT12516.1"/>
    <property type="molecule type" value="Genomic_DNA"/>
</dbReference>
<proteinExistence type="predicted"/>
<dbReference type="SUPFAM" id="SSF53756">
    <property type="entry name" value="UDP-Glycosyltransferase/glycogen phosphorylase"/>
    <property type="match status" value="1"/>
</dbReference>
<organism evidence="2">
    <name type="scientific">viral metagenome</name>
    <dbReference type="NCBI Taxonomy" id="1070528"/>
    <lineage>
        <taxon>unclassified sequences</taxon>
        <taxon>metagenomes</taxon>
        <taxon>organismal metagenomes</taxon>
    </lineage>
</organism>
<protein>
    <recommendedName>
        <fullName evidence="1">Glycosyl transferase family 1 domain-containing protein</fullName>
    </recommendedName>
</protein>
<dbReference type="Pfam" id="PF00534">
    <property type="entry name" value="Glycos_transf_1"/>
    <property type="match status" value="1"/>
</dbReference>
<reference evidence="2" key="1">
    <citation type="journal article" date="2020" name="Nature">
        <title>Giant virus diversity and host interactions through global metagenomics.</title>
        <authorList>
            <person name="Schulz F."/>
            <person name="Roux S."/>
            <person name="Paez-Espino D."/>
            <person name="Jungbluth S."/>
            <person name="Walsh D.A."/>
            <person name="Denef V.J."/>
            <person name="McMahon K.D."/>
            <person name="Konstantinidis K.T."/>
            <person name="Eloe-Fadrosh E.A."/>
            <person name="Kyrpides N.C."/>
            <person name="Woyke T."/>
        </authorList>
    </citation>
    <scope>NUCLEOTIDE SEQUENCE</scope>
    <source>
        <strain evidence="2">GVMAG-M-3300023174-129</strain>
    </source>
</reference>
<dbReference type="InterPro" id="IPR001296">
    <property type="entry name" value="Glyco_trans_1"/>
</dbReference>
<feature type="domain" description="Glycosyl transferase family 1" evidence="1">
    <location>
        <begin position="234"/>
        <end position="388"/>
    </location>
</feature>
<dbReference type="CDD" id="cd03801">
    <property type="entry name" value="GT4_PimA-like"/>
    <property type="match status" value="1"/>
</dbReference>
<dbReference type="PANTHER" id="PTHR46656:SF3">
    <property type="entry name" value="PUTATIVE-RELATED"/>
    <property type="match status" value="1"/>
</dbReference>
<evidence type="ECO:0000313" key="2">
    <source>
        <dbReference type="EMBL" id="QHT12516.1"/>
    </source>
</evidence>
<name>A0A6C0D651_9ZZZZ</name>
<dbReference type="PANTHER" id="PTHR46656">
    <property type="entry name" value="PUTATIVE-RELATED"/>
    <property type="match status" value="1"/>
</dbReference>
<sequence>MSQEMSSPMPSFFKTLEQQLKKEVNSDNVNNIDLSKIGFGSIIAKPEDKDDKKKLKFLLVSTHLHQFTGYSKVSHNIVQDLSKKPWIKLTHFGFQKMPQTPEGFRPYPSNVDVYDAAVNERPQHQGFGYAQLPDFIRRKEPNIVMIYNDLSVVSRFLEEIRKSGIPRNFKIWVYCDQVYNTQLQPFLDILNRDADLIFTFSTFWKKCLKEQGITRPLDIITHGFDKEKFFPIPRELARKQMNMPNDRFVILNLNRNQPRKRYDILIMAFVELICKYPTKPIYLFCVCDKGEKGGWDLFGLYKRELMLRKVPVEQFADRLMVSSVDMVFRDEDINMFYNAANIGINTADGEGWGLCNFEQMGVGVPQVVPDVGGFKDFCNSNNSMLVKPKVRYHLPMVYCPVGGEANACDPHDVCLAMEEYVLNSSKVEEHGKVARETVLKYTWPTCLERLVKRLEDEKRELDEENE</sequence>
<dbReference type="AlphaFoldDB" id="A0A6C0D651"/>
<accession>A0A6C0D651</accession>
<evidence type="ECO:0000259" key="1">
    <source>
        <dbReference type="Pfam" id="PF00534"/>
    </source>
</evidence>